<evidence type="ECO:0000313" key="3">
    <source>
        <dbReference type="EMBL" id="CAD9296001.1"/>
    </source>
</evidence>
<protein>
    <submittedName>
        <fullName evidence="3">Uncharacterized protein</fullName>
    </submittedName>
</protein>
<reference evidence="3" key="1">
    <citation type="submission" date="2021-01" db="EMBL/GenBank/DDBJ databases">
        <authorList>
            <person name="Corre E."/>
            <person name="Pelletier E."/>
            <person name="Niang G."/>
            <person name="Scheremetjew M."/>
            <person name="Finn R."/>
            <person name="Kale V."/>
            <person name="Holt S."/>
            <person name="Cochrane G."/>
            <person name="Meng A."/>
            <person name="Brown T."/>
            <person name="Cohen L."/>
        </authorList>
    </citation>
    <scope>NUCLEOTIDE SEQUENCE</scope>
    <source>
        <strain evidence="3">ATCC 50979</strain>
    </source>
</reference>
<proteinExistence type="predicted"/>
<dbReference type="AlphaFoldDB" id="A0A7S1VD70"/>
<evidence type="ECO:0000256" key="1">
    <source>
        <dbReference type="SAM" id="MobiDB-lite"/>
    </source>
</evidence>
<feature type="region of interest" description="Disordered" evidence="1">
    <location>
        <begin position="91"/>
        <end position="130"/>
    </location>
</feature>
<dbReference type="Pfam" id="PF01391">
    <property type="entry name" value="Collagen"/>
    <property type="match status" value="1"/>
</dbReference>
<feature type="compositionally biased region" description="Pro residues" evidence="1">
    <location>
        <begin position="573"/>
        <end position="587"/>
    </location>
</feature>
<accession>A0A7S1VD70</accession>
<gene>
    <name evidence="3" type="ORF">SSP0437_LOCUS5685</name>
</gene>
<feature type="region of interest" description="Disordered" evidence="1">
    <location>
        <begin position="568"/>
        <end position="587"/>
    </location>
</feature>
<feature type="chain" id="PRO_5030818505" evidence="2">
    <location>
        <begin position="19"/>
        <end position="720"/>
    </location>
</feature>
<organism evidence="3">
    <name type="scientific">Sexangularia sp. CB-2014</name>
    <dbReference type="NCBI Taxonomy" id="1486929"/>
    <lineage>
        <taxon>Eukaryota</taxon>
        <taxon>Amoebozoa</taxon>
        <taxon>Tubulinea</taxon>
        <taxon>Elardia</taxon>
        <taxon>Arcellinida</taxon>
        <taxon>Arcellinida incertae sedis</taxon>
        <taxon>Sexangularia</taxon>
    </lineage>
</organism>
<dbReference type="PANTHER" id="PTHR37456">
    <property type="entry name" value="SI:CH211-266K2.1"/>
    <property type="match status" value="1"/>
</dbReference>
<dbReference type="PANTHER" id="PTHR37456:SF6">
    <property type="entry name" value="COLLAGEN ALPHA-1(XXIII) CHAIN-LIKE ISOFORM X2"/>
    <property type="match status" value="1"/>
</dbReference>
<feature type="region of interest" description="Disordered" evidence="1">
    <location>
        <begin position="56"/>
        <end position="76"/>
    </location>
</feature>
<name>A0A7S1VD70_9EUKA</name>
<dbReference type="EMBL" id="HBGL01007352">
    <property type="protein sequence ID" value="CAD9296001.1"/>
    <property type="molecule type" value="Transcribed_RNA"/>
</dbReference>
<evidence type="ECO:0000256" key="2">
    <source>
        <dbReference type="SAM" id="SignalP"/>
    </source>
</evidence>
<feature type="compositionally biased region" description="Low complexity" evidence="1">
    <location>
        <begin position="96"/>
        <end position="116"/>
    </location>
</feature>
<dbReference type="InterPro" id="IPR008160">
    <property type="entry name" value="Collagen"/>
</dbReference>
<feature type="region of interest" description="Disordered" evidence="1">
    <location>
        <begin position="16"/>
        <end position="42"/>
    </location>
</feature>
<feature type="compositionally biased region" description="Low complexity" evidence="1">
    <location>
        <begin position="56"/>
        <end position="72"/>
    </location>
</feature>
<dbReference type="InterPro" id="IPR050938">
    <property type="entry name" value="Collagen_Structural_Proteins"/>
</dbReference>
<keyword evidence="2" id="KW-0732">Signal</keyword>
<feature type="compositionally biased region" description="Low complexity" evidence="1">
    <location>
        <begin position="29"/>
        <end position="42"/>
    </location>
</feature>
<sequence>MNHFLLLLLATPALGGSASSSWHRGPRGFRGPAGPRGVQGDAGAVGAAGVAGLAGTTGAAGPDGPQGDQGLPGIRGALGVQGFTGATGVQGALGPQGAQGRRGIQGAQGIAGRTGAPGVQGATGATGPKGSPGLASVNFRSFGGAVGAVANDGAVSGDEVLCADSSASCATGCGPFCSNNARCTEASLGDPASLEILSAPAMIGLSCELSVSAPAGALVQVSAGWPGQNVACNIVHTFQGSGLSFPLVQTKSSFCDVDFGTIANDDFPITLAPSVSVDVLNAIGACDDVQDIPQDFDSEALAAAFGWTSRFYVNDRTQPINTQFVHQNPEIVLDPLSPSAIQVRYWECSSFYYADTTLGMSLLGDARDESDFGVGNSTAVDLGTTNTDVYEFGFSFAVPAQPEAAFQDASRDDGSLFIGYFHKENEFESSVWYVSEYLGVRLYLPSQCGLNGTSCDPFLKLAVETEGRGESTSDHYRALLRGARYRFEGVYDPANLTYTGEVFPIADDGTWDDSVGFYQQTEPSNADSVAKDDLWALEMVLTVPGELGTDIDEEDFAGVFEYRKRQAVATPEPWEPTTPSPPTPPPAVAGGPFRISVNAFGVFHQDWQEDTSYNVDDDTEGLVGGAGQPDIDFNPVEGAARDIPDGTQQTCYNTAFHAARDGVVDSYMVGEAAVADLILDAVHYTIPATVGYPRAGDVTVDATCSGETFKHGQKLGNLIF</sequence>
<feature type="signal peptide" evidence="2">
    <location>
        <begin position="1"/>
        <end position="18"/>
    </location>
</feature>